<dbReference type="InterPro" id="IPR019619">
    <property type="entry name" value="DUF2490"/>
</dbReference>
<comment type="caution">
    <text evidence="2">The sequence shown here is derived from an EMBL/GenBank/DDBJ whole genome shotgun (WGS) entry which is preliminary data.</text>
</comment>
<sequence length="231" mass="27328">MKKISFILIFCLFSLASANSFAQSRHLFTSGLFPEAQLSYKIGKDYSVTHKVESQHGMFDAQRLNRELAYSHTLTDLQSFIGKRINPFVKVDLGYQYRIEEGENTHRPIQQVTILQRGNFFRVGHRIRTDQTFFNEESMLWRARYRYAVQFPLQGRNLDPGEKYLTVSNEVIYMFQDSEDDLENRLVASLGFYVDDDTKYEVGLDYRTDDYLVPDRFRSRLWLKFGVYWSL</sequence>
<dbReference type="Pfam" id="PF10677">
    <property type="entry name" value="DUF2490"/>
    <property type="match status" value="1"/>
</dbReference>
<feature type="signal peptide" evidence="1">
    <location>
        <begin position="1"/>
        <end position="22"/>
    </location>
</feature>
<reference evidence="2 3" key="1">
    <citation type="submission" date="2024-09" db="EMBL/GenBank/DDBJ databases">
        <authorList>
            <person name="Sun Q."/>
            <person name="Mori K."/>
        </authorList>
    </citation>
    <scope>NUCLEOTIDE SEQUENCE [LARGE SCALE GENOMIC DNA]</scope>
    <source>
        <strain evidence="2 3">CCM 7650</strain>
    </source>
</reference>
<keyword evidence="3" id="KW-1185">Reference proteome</keyword>
<evidence type="ECO:0000313" key="2">
    <source>
        <dbReference type="EMBL" id="MFC0263010.1"/>
    </source>
</evidence>
<dbReference type="RefSeq" id="WP_382387472.1">
    <property type="nucleotide sequence ID" value="NZ_JBHLWI010000028.1"/>
</dbReference>
<name>A0ABV6FUN3_9BACT</name>
<keyword evidence="1" id="KW-0732">Signal</keyword>
<gene>
    <name evidence="2" type="ORF">ACFFIP_09980</name>
</gene>
<evidence type="ECO:0000256" key="1">
    <source>
        <dbReference type="SAM" id="SignalP"/>
    </source>
</evidence>
<dbReference type="EMBL" id="JBHLWI010000028">
    <property type="protein sequence ID" value="MFC0263010.1"/>
    <property type="molecule type" value="Genomic_DNA"/>
</dbReference>
<proteinExistence type="predicted"/>
<feature type="chain" id="PRO_5046279421" evidence="1">
    <location>
        <begin position="23"/>
        <end position="231"/>
    </location>
</feature>
<organism evidence="2 3">
    <name type="scientific">Fontibacter flavus</name>
    <dbReference type="NCBI Taxonomy" id="654838"/>
    <lineage>
        <taxon>Bacteria</taxon>
        <taxon>Pseudomonadati</taxon>
        <taxon>Bacteroidota</taxon>
        <taxon>Cytophagia</taxon>
        <taxon>Cytophagales</taxon>
        <taxon>Cyclobacteriaceae</taxon>
        <taxon>Fontibacter</taxon>
    </lineage>
</organism>
<protein>
    <submittedName>
        <fullName evidence="2">DUF2490 domain-containing protein</fullName>
    </submittedName>
</protein>
<evidence type="ECO:0000313" key="3">
    <source>
        <dbReference type="Proteomes" id="UP001589797"/>
    </source>
</evidence>
<accession>A0ABV6FUN3</accession>
<dbReference type="Proteomes" id="UP001589797">
    <property type="component" value="Unassembled WGS sequence"/>
</dbReference>